<accession>A0ABM8R1L6</accession>
<keyword evidence="9" id="KW-1185">Reference proteome</keyword>
<dbReference type="EC" id="3.1.4.4" evidence="8"/>
<dbReference type="CDD" id="cd09143">
    <property type="entry name" value="PLDc_vPLD1_2_like_bac_2"/>
    <property type="match status" value="1"/>
</dbReference>
<evidence type="ECO:0000313" key="8">
    <source>
        <dbReference type="EMBL" id="CAE6727519.1"/>
    </source>
</evidence>
<protein>
    <submittedName>
        <fullName evidence="8">Phospholipase D</fullName>
        <ecNumber evidence="8">3.1.4.4</ecNumber>
    </submittedName>
</protein>
<feature type="compositionally biased region" description="Basic and acidic residues" evidence="5">
    <location>
        <begin position="13"/>
        <end position="39"/>
    </location>
</feature>
<dbReference type="RefSeq" id="WP_213041550.1">
    <property type="nucleotide sequence ID" value="NZ_CAJNBJ010000002.1"/>
</dbReference>
<feature type="domain" description="PLD phosphodiesterase" evidence="7">
    <location>
        <begin position="168"/>
        <end position="195"/>
    </location>
</feature>
<comment type="caution">
    <text evidence="8">The sequence shown here is derived from an EMBL/GenBank/DDBJ whole genome shotgun (WGS) entry which is preliminary data.</text>
</comment>
<feature type="region of interest" description="Disordered" evidence="5">
    <location>
        <begin position="1"/>
        <end position="46"/>
    </location>
</feature>
<evidence type="ECO:0000313" key="9">
    <source>
        <dbReference type="Proteomes" id="UP000675880"/>
    </source>
</evidence>
<keyword evidence="6" id="KW-1133">Transmembrane helix</keyword>
<dbReference type="InterPro" id="IPR001736">
    <property type="entry name" value="PLipase_D/transphosphatidylase"/>
</dbReference>
<keyword evidence="3 8" id="KW-0378">Hydrolase</keyword>
<dbReference type="CDD" id="cd09140">
    <property type="entry name" value="PLDc_vPLD1_2_like_bac_1"/>
    <property type="match status" value="1"/>
</dbReference>
<organism evidence="8 9">
    <name type="scientific">Nitrospira defluvii</name>
    <dbReference type="NCBI Taxonomy" id="330214"/>
    <lineage>
        <taxon>Bacteria</taxon>
        <taxon>Pseudomonadati</taxon>
        <taxon>Nitrospirota</taxon>
        <taxon>Nitrospiria</taxon>
        <taxon>Nitrospirales</taxon>
        <taxon>Nitrospiraceae</taxon>
        <taxon>Nitrospira</taxon>
    </lineage>
</organism>
<proteinExistence type="predicted"/>
<gene>
    <name evidence="8" type="ORF">NSPZN2_100181</name>
</gene>
<feature type="transmembrane region" description="Helical" evidence="6">
    <location>
        <begin position="654"/>
        <end position="672"/>
    </location>
</feature>
<dbReference type="GO" id="GO:0004630">
    <property type="term" value="F:phospholipase D activity"/>
    <property type="evidence" value="ECO:0007669"/>
    <property type="project" value="UniProtKB-EC"/>
</dbReference>
<evidence type="ECO:0000256" key="3">
    <source>
        <dbReference type="ARBA" id="ARBA00022801"/>
    </source>
</evidence>
<keyword evidence="4" id="KW-0443">Lipid metabolism</keyword>
<dbReference type="Pfam" id="PF13091">
    <property type="entry name" value="PLDc_2"/>
    <property type="match status" value="1"/>
</dbReference>
<dbReference type="InterPro" id="IPR015679">
    <property type="entry name" value="PLipase_D_fam"/>
</dbReference>
<feature type="transmembrane region" description="Helical" evidence="6">
    <location>
        <begin position="604"/>
        <end position="624"/>
    </location>
</feature>
<keyword evidence="2" id="KW-0677">Repeat</keyword>
<feature type="transmembrane region" description="Helical" evidence="6">
    <location>
        <begin position="715"/>
        <end position="736"/>
    </location>
</feature>
<feature type="domain" description="PLD phosphodiesterase" evidence="7">
    <location>
        <begin position="387"/>
        <end position="414"/>
    </location>
</feature>
<dbReference type="InterPro" id="IPR032816">
    <property type="entry name" value="VTT_dom"/>
</dbReference>
<dbReference type="InterPro" id="IPR025202">
    <property type="entry name" value="PLD-like_dom"/>
</dbReference>
<dbReference type="EMBL" id="CAJNBJ010000002">
    <property type="protein sequence ID" value="CAE6727519.1"/>
    <property type="molecule type" value="Genomic_DNA"/>
</dbReference>
<name>A0ABM8R1L6_9BACT</name>
<dbReference type="SUPFAM" id="SSF56024">
    <property type="entry name" value="Phospholipase D/nuclease"/>
    <property type="match status" value="2"/>
</dbReference>
<keyword evidence="6" id="KW-0812">Transmembrane</keyword>
<evidence type="ECO:0000256" key="1">
    <source>
        <dbReference type="ARBA" id="ARBA00000798"/>
    </source>
</evidence>
<evidence type="ECO:0000256" key="6">
    <source>
        <dbReference type="SAM" id="Phobius"/>
    </source>
</evidence>
<dbReference type="SMART" id="SM00155">
    <property type="entry name" value="PLDc"/>
    <property type="match status" value="2"/>
</dbReference>
<keyword evidence="6" id="KW-0472">Membrane</keyword>
<reference evidence="8 9" key="1">
    <citation type="submission" date="2021-02" db="EMBL/GenBank/DDBJ databases">
        <authorList>
            <person name="Han P."/>
        </authorList>
    </citation>
    <scope>NUCLEOTIDE SEQUENCE [LARGE SCALE GENOMIC DNA]</scope>
    <source>
        <strain evidence="8">Candidatus Nitrospira sp. ZN2</strain>
    </source>
</reference>
<evidence type="ECO:0000259" key="7">
    <source>
        <dbReference type="PROSITE" id="PS50035"/>
    </source>
</evidence>
<dbReference type="Gene3D" id="3.30.870.10">
    <property type="entry name" value="Endonuclease Chain A"/>
    <property type="match status" value="2"/>
</dbReference>
<evidence type="ECO:0000256" key="5">
    <source>
        <dbReference type="SAM" id="MobiDB-lite"/>
    </source>
</evidence>
<evidence type="ECO:0000256" key="2">
    <source>
        <dbReference type="ARBA" id="ARBA00022737"/>
    </source>
</evidence>
<dbReference type="PROSITE" id="PS50035">
    <property type="entry name" value="PLD"/>
    <property type="match status" value="2"/>
</dbReference>
<sequence>MDQTTFTTGDARAVPRGDRLKQSDHGYRPDDHQNRKPDDTPSPILQSGQTCWRIEPAERAAFLIDGEAYFQTFRDVALRASQSIYIAGWDLDTQVELVRGAEAVSPLPAKLGEFLTALLRRKRRLKIHVLNWDFSMIYALEREWMPTAQAGWNRHRRLVYRVDGQHPLGASHHQKLVVIDDTAAFIGGLDLTKSRWDTSAHATADVRRVDADGQAYPPFHDVQMMVAGAAAGALGDLFRTRWQVATGRRPPRPTQRPVTDLWPATLQPDLEQCEVGVMRTQPGFAGQAEVREIEQAYLEAIKRARHSIYIESQYCTSHTIGRALAARLSEHQGPEVVLVLRHNCDGWLERRTMDSLRAKVLHDLELADHYGRLSVYAPTVSGSEGPEWVAIHSKLLIVDDEFVCVGSANVSNRSMGFDTECNLAIEAQNQPRVQAVIAGLRNRLIGEHLGVEPARLMEATQCCGSLLQAITSLRGGPRSLESGCFTGTDVPAVIPEQRLVDPERAMGMEEVLGTVVPAPERHHLGRRLLAGYLLLGAIGLLALAWRWIPLDDWIQASGVIAEIQTLGRSPLGLMALLGGYVVGGFVAVPITLLIILTLLACGPWLGMSAALAGSLLSAATLFWLGRVLGRYHVQRFAGRRVAYLSRRLAQRGTWAVFLIRMLPVAPFSMVNLVAGSTSISLREFLLGTALGMSPGIVLLSAILNGLDGALRAPTPGALVGLGLFVGLTWSVVRYVLRHVPIMRPVTTAGRDNMASPAS</sequence>
<dbReference type="Pfam" id="PF09335">
    <property type="entry name" value="VTT_dom"/>
    <property type="match status" value="1"/>
</dbReference>
<evidence type="ECO:0000256" key="4">
    <source>
        <dbReference type="ARBA" id="ARBA00023098"/>
    </source>
</evidence>
<comment type="catalytic activity">
    <reaction evidence="1">
        <text>a 1,2-diacyl-sn-glycero-3-phosphocholine + H2O = a 1,2-diacyl-sn-glycero-3-phosphate + choline + H(+)</text>
        <dbReference type="Rhea" id="RHEA:14445"/>
        <dbReference type="ChEBI" id="CHEBI:15354"/>
        <dbReference type="ChEBI" id="CHEBI:15377"/>
        <dbReference type="ChEBI" id="CHEBI:15378"/>
        <dbReference type="ChEBI" id="CHEBI:57643"/>
        <dbReference type="ChEBI" id="CHEBI:58608"/>
        <dbReference type="EC" id="3.1.4.4"/>
    </reaction>
</comment>
<dbReference type="Pfam" id="PF00614">
    <property type="entry name" value="PLDc"/>
    <property type="match status" value="1"/>
</dbReference>
<dbReference type="PANTHER" id="PTHR18896">
    <property type="entry name" value="PHOSPHOLIPASE D"/>
    <property type="match status" value="1"/>
</dbReference>
<feature type="transmembrane region" description="Helical" evidence="6">
    <location>
        <begin position="684"/>
        <end position="703"/>
    </location>
</feature>
<feature type="transmembrane region" description="Helical" evidence="6">
    <location>
        <begin position="577"/>
        <end position="599"/>
    </location>
</feature>
<dbReference type="Proteomes" id="UP000675880">
    <property type="component" value="Unassembled WGS sequence"/>
</dbReference>
<feature type="transmembrane region" description="Helical" evidence="6">
    <location>
        <begin position="529"/>
        <end position="548"/>
    </location>
</feature>
<dbReference type="PANTHER" id="PTHR18896:SF76">
    <property type="entry name" value="PHOSPHOLIPASE"/>
    <property type="match status" value="1"/>
</dbReference>